<reference evidence="1 2" key="1">
    <citation type="submission" date="2013-11" db="EMBL/GenBank/DDBJ databases">
        <title>Draft genome of the bovine lungworm Dictyocaulus viviparus.</title>
        <authorList>
            <person name="Mitreva M."/>
        </authorList>
    </citation>
    <scope>NUCLEOTIDE SEQUENCE [LARGE SCALE GENOMIC DNA]</scope>
    <source>
        <strain evidence="1 2">HannoverDv2000</strain>
    </source>
</reference>
<dbReference type="EMBL" id="KN716393">
    <property type="protein sequence ID" value="KJH45680.1"/>
    <property type="molecule type" value="Genomic_DNA"/>
</dbReference>
<sequence>MWEEGEFKLGFRRKNAGPWQTRRRFDNQMIAVATQVIMNNTVPENSYLELRFDHAVLLELEETRDQVYNCIRGEKSGWNFITYLHHTPWPYFVGCRQNFRFSTTNFIQCSNRSDSHLFRRWLHHEHRRKHFRISSYK</sequence>
<accession>A0A0D8XMD8</accession>
<dbReference type="Proteomes" id="UP000053766">
    <property type="component" value="Unassembled WGS sequence"/>
</dbReference>
<keyword evidence="2" id="KW-1185">Reference proteome</keyword>
<organism evidence="1 2">
    <name type="scientific">Dictyocaulus viviparus</name>
    <name type="common">Bovine lungworm</name>
    <dbReference type="NCBI Taxonomy" id="29172"/>
    <lineage>
        <taxon>Eukaryota</taxon>
        <taxon>Metazoa</taxon>
        <taxon>Ecdysozoa</taxon>
        <taxon>Nematoda</taxon>
        <taxon>Chromadorea</taxon>
        <taxon>Rhabditida</taxon>
        <taxon>Rhabditina</taxon>
        <taxon>Rhabditomorpha</taxon>
        <taxon>Strongyloidea</taxon>
        <taxon>Metastrongylidae</taxon>
        <taxon>Dictyocaulus</taxon>
    </lineage>
</organism>
<proteinExistence type="predicted"/>
<name>A0A0D8XMD8_DICVI</name>
<gene>
    <name evidence="1" type="ORF">DICVIV_08263</name>
</gene>
<evidence type="ECO:0000313" key="2">
    <source>
        <dbReference type="Proteomes" id="UP000053766"/>
    </source>
</evidence>
<dbReference type="OrthoDB" id="5917822at2759"/>
<dbReference type="AlphaFoldDB" id="A0A0D8XMD8"/>
<reference evidence="2" key="2">
    <citation type="journal article" date="2016" name="Sci. Rep.">
        <title>Dictyocaulus viviparus genome, variome and transcriptome elucidate lungworm biology and support future intervention.</title>
        <authorList>
            <person name="McNulty S.N."/>
            <person name="Strube C."/>
            <person name="Rosa B.A."/>
            <person name="Martin J.C."/>
            <person name="Tyagi R."/>
            <person name="Choi Y.J."/>
            <person name="Wang Q."/>
            <person name="Hallsworth Pepin K."/>
            <person name="Zhang X."/>
            <person name="Ozersky P."/>
            <person name="Wilson R.K."/>
            <person name="Sternberg P.W."/>
            <person name="Gasser R.B."/>
            <person name="Mitreva M."/>
        </authorList>
    </citation>
    <scope>NUCLEOTIDE SEQUENCE [LARGE SCALE GENOMIC DNA]</scope>
    <source>
        <strain evidence="2">HannoverDv2000</strain>
    </source>
</reference>
<protein>
    <submittedName>
        <fullName evidence="1">Uncharacterized protein</fullName>
    </submittedName>
</protein>
<evidence type="ECO:0000313" key="1">
    <source>
        <dbReference type="EMBL" id="KJH45680.1"/>
    </source>
</evidence>